<feature type="region of interest" description="Disordered" evidence="1">
    <location>
        <begin position="107"/>
        <end position="159"/>
    </location>
</feature>
<dbReference type="EMBL" id="BLZA01000011">
    <property type="protein sequence ID" value="GHJ85324.1"/>
    <property type="molecule type" value="Genomic_DNA"/>
</dbReference>
<feature type="compositionally biased region" description="Polar residues" evidence="1">
    <location>
        <begin position="148"/>
        <end position="159"/>
    </location>
</feature>
<keyword evidence="4" id="KW-1185">Reference proteome</keyword>
<dbReference type="InterPro" id="IPR011022">
    <property type="entry name" value="Arrestin_C-like"/>
</dbReference>
<feature type="compositionally biased region" description="Polar residues" evidence="1">
    <location>
        <begin position="1363"/>
        <end position="1372"/>
    </location>
</feature>
<feature type="region of interest" description="Disordered" evidence="1">
    <location>
        <begin position="917"/>
        <end position="936"/>
    </location>
</feature>
<organism evidence="3 4">
    <name type="scientific">Naganishia liquefaciens</name>
    <dbReference type="NCBI Taxonomy" id="104408"/>
    <lineage>
        <taxon>Eukaryota</taxon>
        <taxon>Fungi</taxon>
        <taxon>Dikarya</taxon>
        <taxon>Basidiomycota</taxon>
        <taxon>Agaricomycotina</taxon>
        <taxon>Tremellomycetes</taxon>
        <taxon>Filobasidiales</taxon>
        <taxon>Filobasidiaceae</taxon>
        <taxon>Naganishia</taxon>
    </lineage>
</organism>
<gene>
    <name evidence="3" type="ORF">NliqN6_1726</name>
</gene>
<name>A0A8H3TSA1_9TREE</name>
<comment type="caution">
    <text evidence="3">The sequence shown here is derived from an EMBL/GenBank/DDBJ whole genome shotgun (WGS) entry which is preliminary data.</text>
</comment>
<evidence type="ECO:0000313" key="3">
    <source>
        <dbReference type="EMBL" id="GHJ85324.1"/>
    </source>
</evidence>
<dbReference type="Proteomes" id="UP000620104">
    <property type="component" value="Unassembled WGS sequence"/>
</dbReference>
<feature type="region of interest" description="Disordered" evidence="1">
    <location>
        <begin position="1256"/>
        <end position="1290"/>
    </location>
</feature>
<feature type="region of interest" description="Disordered" evidence="1">
    <location>
        <begin position="1476"/>
        <end position="1541"/>
    </location>
</feature>
<dbReference type="InterPro" id="IPR014752">
    <property type="entry name" value="Arrestin-like_C"/>
</dbReference>
<sequence length="1541" mass="170571">MQLAIPTHNSFALSFIETSPCRLHPAKVNSAYIDVPPSPQRYPGVYRLPSPHHTIRVELRANTLVMAYHQGMMGSGSGLNISYADYRYEQQHSGPNDLTLQRPMYGERSHQQQNVPRLRRPKSTGELGGNMYGSARYDGDRRHEHYNGNGQPLQSGRPQQFQFYDPSYIANYHNANNQRDASNFPDYPSTYNPSGQRQNSDFDRFAAPQQQRQRRSMYEPNPHHGRYSQSAALPWKMGNPPTSPDVRRSIGPGIAVPGFRSQPGTPGTPYIPIMEQDDTIRTYGSGVFPPRVSGPRKRALSEGEVQLNRQGTLLTPHATEKRASAELGIMLGSGRQKLQKGKLLPQGELPIEEKLAKLDQVKLEAKKGRKARVEVDVILESDVMVEGGELRGRLEVRIRKSRKGESLWIGAGKVRVCGYEEHLHTSSRHIFYHYPHQLPLFSPYDNSQHPLFASPPNEEGFRLAREGFHVIPFSVRLPVKGGAKGGWFGSPVTGVKYVVVGSIKLHTPETKKRSIAHFYRPCVIYPYVVPQHIFGSTEHPTEVRTEQGLGWSLTGEKGKVRVIAELPRPDWVAGQNVWIKIFADNQSQKKIRTLNIALLEQVVLFKPPGSKREHETNTADLSRYTATPMRKKICEETIEASPGAGAGYVGASGWWTGVQPGERSRWQASLMLPSKLLSIRRSRLIEVCYIIRLTLNNTITLDVPLNIINFLSIDPPPTLNFSVPAKDMTATETRRMEMAVDSSVRSNEDFGGKQARYSATTEENRTEYLISEKSSSRASKTKSQIFYPRDRQRLDSIYQESERPTPTTSPRLMPEPPSPYNKPRPLSISSLPAEPPASGSWPRNTKRESSASYFSAVASLSESEDLTVVEARRRQGRKMSLAALTAKPRNPDDDEGIAAIDELDESDIITTQSDTFAPSVSHSVDIEEGEPQELEEAERDLEYIRRVSADHHEAISLGQQSMFERDSASRFLEHDLDGDTHYHSRYEGVRSDQSHGSRFDRQESIRSDESMRTSASDPAKPEDSDAEEDRDNEAEDNAQTAPPRLSTQLLAALSAQQSRTNSGNLTMDRQRHVAMSRSVYGSVAASAISGVSGSETEVGQVVQAIRRDLSIRQAPLSGREALQLRLRQARSPEPSGLLEPLRTNVRSNSLAAPSLHSSQAPNRRPSAPATCPTGENLSSAPAGTGTRANSTAIETIEEHDALLEEEGQLSGTEKPKFAAILPPQAGPAASQEELTVPLGTPVEASLPVATPVDGISDAPALTPSIAEDSASSHEGSRASTPAEDRSSRDIDDVIGFQEPNEPRMSMTDHALEQLMLEADETMASLGLDSLSRKDVGQQYSSYGVVGRTGNANHSTRAPLGPRQRNSISSLTPDSPLSEYSESMGHGQEFAQMARSPERTPIKEQITPTRRSHTAILGAARNRFSNRTSGTSHTTDYLTHSPGSSIQSHHVVMTPGRQNNRDWEAGQHSLEDIPEVKSMASDPSLRKKDVDQRSIDSTTSASSLERMMLERKSSKHAFPYSNQMTGYTSEQLQPKNRLLDAF</sequence>
<feature type="compositionally biased region" description="Polar residues" evidence="1">
    <location>
        <begin position="1519"/>
        <end position="1533"/>
    </location>
</feature>
<feature type="compositionally biased region" description="Polar residues" evidence="1">
    <location>
        <begin position="772"/>
        <end position="784"/>
    </location>
</feature>
<dbReference type="InterPro" id="IPR014756">
    <property type="entry name" value="Ig_E-set"/>
</dbReference>
<feature type="region of interest" description="Disordered" evidence="1">
    <location>
        <begin position="982"/>
        <end position="1043"/>
    </location>
</feature>
<feature type="compositionally biased region" description="Acidic residues" evidence="1">
    <location>
        <begin position="926"/>
        <end position="936"/>
    </location>
</feature>
<evidence type="ECO:0000256" key="1">
    <source>
        <dbReference type="SAM" id="MobiDB-lite"/>
    </source>
</evidence>
<dbReference type="OrthoDB" id="298939at2759"/>
<dbReference type="Pfam" id="PF02752">
    <property type="entry name" value="Arrestin_C"/>
    <property type="match status" value="1"/>
</dbReference>
<feature type="region of interest" description="Disordered" evidence="1">
    <location>
        <begin position="1152"/>
        <end position="1188"/>
    </location>
</feature>
<feature type="compositionally biased region" description="Polar residues" evidence="1">
    <location>
        <begin position="189"/>
        <end position="199"/>
    </location>
</feature>
<dbReference type="Gene3D" id="2.60.40.640">
    <property type="match status" value="1"/>
</dbReference>
<feature type="domain" description="Arrestin C-terminal-like" evidence="2">
    <location>
        <begin position="556"/>
        <end position="710"/>
    </location>
</feature>
<reference evidence="3" key="1">
    <citation type="submission" date="2020-07" db="EMBL/GenBank/DDBJ databases">
        <title>Draft Genome Sequence of a Deep-Sea Yeast, Naganishia (Cryptococcus) liquefaciens strain N6.</title>
        <authorList>
            <person name="Han Y.W."/>
            <person name="Kajitani R."/>
            <person name="Morimoto H."/>
            <person name="Parhat M."/>
            <person name="Tsubouchi H."/>
            <person name="Bakenova O."/>
            <person name="Ogata M."/>
            <person name="Argunhan B."/>
            <person name="Aoki R."/>
            <person name="Kajiwara S."/>
            <person name="Itoh T."/>
            <person name="Iwasaki H."/>
        </authorList>
    </citation>
    <scope>NUCLEOTIDE SEQUENCE</scope>
    <source>
        <strain evidence="3">N6</strain>
    </source>
</reference>
<accession>A0A8H3TSA1</accession>
<dbReference type="SUPFAM" id="SSF81296">
    <property type="entry name" value="E set domains"/>
    <property type="match status" value="1"/>
</dbReference>
<feature type="compositionally biased region" description="Basic and acidic residues" evidence="1">
    <location>
        <begin position="1270"/>
        <end position="1290"/>
    </location>
</feature>
<dbReference type="SMART" id="SM01017">
    <property type="entry name" value="Arrestin_C"/>
    <property type="match status" value="1"/>
</dbReference>
<feature type="compositionally biased region" description="Pro residues" evidence="1">
    <location>
        <begin position="813"/>
        <end position="822"/>
    </location>
</feature>
<feature type="region of interest" description="Disordered" evidence="1">
    <location>
        <begin position="1344"/>
        <end position="1372"/>
    </location>
</feature>
<feature type="region of interest" description="Disordered" evidence="1">
    <location>
        <begin position="176"/>
        <end position="233"/>
    </location>
</feature>
<evidence type="ECO:0000259" key="2">
    <source>
        <dbReference type="SMART" id="SM01017"/>
    </source>
</evidence>
<feature type="compositionally biased region" description="Basic and acidic residues" evidence="1">
    <location>
        <begin position="982"/>
        <end position="1011"/>
    </location>
</feature>
<evidence type="ECO:0000313" key="4">
    <source>
        <dbReference type="Proteomes" id="UP000620104"/>
    </source>
</evidence>
<feature type="compositionally biased region" description="Basic and acidic residues" evidence="1">
    <location>
        <begin position="1483"/>
        <end position="1493"/>
    </location>
</feature>
<feature type="region of interest" description="Disordered" evidence="1">
    <location>
        <begin position="735"/>
        <end position="846"/>
    </location>
</feature>
<feature type="compositionally biased region" description="Polar residues" evidence="1">
    <location>
        <begin position="1173"/>
        <end position="1188"/>
    </location>
</feature>
<feature type="compositionally biased region" description="Acidic residues" evidence="1">
    <location>
        <begin position="1024"/>
        <end position="1036"/>
    </location>
</feature>
<protein>
    <recommendedName>
        <fullName evidence="2">Arrestin C-terminal-like domain-containing protein</fullName>
    </recommendedName>
</protein>
<feature type="compositionally biased region" description="Polar residues" evidence="1">
    <location>
        <begin position="1152"/>
        <end position="1161"/>
    </location>
</feature>
<feature type="compositionally biased region" description="Basic and acidic residues" evidence="1">
    <location>
        <begin position="137"/>
        <end position="146"/>
    </location>
</feature>
<proteinExistence type="predicted"/>